<keyword evidence="3 4" id="KW-0560">Oxidoreductase</keyword>
<dbReference type="Pfam" id="PF03807">
    <property type="entry name" value="F420_oxidored"/>
    <property type="match status" value="1"/>
</dbReference>
<evidence type="ECO:0000256" key="3">
    <source>
        <dbReference type="ARBA" id="ARBA00023002"/>
    </source>
</evidence>
<evidence type="ECO:0000256" key="5">
    <source>
        <dbReference type="NCBIfam" id="TIGR00112"/>
    </source>
</evidence>
<dbReference type="GO" id="GO:0005737">
    <property type="term" value="C:cytoplasm"/>
    <property type="evidence" value="ECO:0007669"/>
    <property type="project" value="UniProtKB-SubCell"/>
</dbReference>
<dbReference type="PANTHER" id="PTHR11645">
    <property type="entry name" value="PYRROLINE-5-CARBOXYLATE REDUCTASE"/>
    <property type="match status" value="1"/>
</dbReference>
<dbReference type="OrthoDB" id="9805754at2"/>
<reference evidence="10 11" key="1">
    <citation type="submission" date="2019-06" db="EMBL/GenBank/DDBJ databases">
        <title>Desulfobotulus mexicanus sp. nov., a novel sulfate-reducing bacterium isolated from the sediment of an alkaline crater lake in Mexico.</title>
        <authorList>
            <person name="Hirschler-Rea A."/>
        </authorList>
    </citation>
    <scope>NUCLEOTIDE SEQUENCE [LARGE SCALE GENOMIC DNA]</scope>
    <source>
        <strain evidence="10 11">PAR22N</strain>
    </source>
</reference>
<feature type="domain" description="Pyrroline-5-carboxylate reductase catalytic N-terminal" evidence="8">
    <location>
        <begin position="9"/>
        <end position="109"/>
    </location>
</feature>
<feature type="binding site" evidence="6">
    <location>
        <begin position="75"/>
        <end position="78"/>
    </location>
    <ligand>
        <name>NADP(+)</name>
        <dbReference type="ChEBI" id="CHEBI:58349"/>
    </ligand>
</feature>
<evidence type="ECO:0000313" key="10">
    <source>
        <dbReference type="EMBL" id="TYT74545.1"/>
    </source>
</evidence>
<feature type="domain" description="Pyrroline-5-carboxylate reductase dimerisation" evidence="9">
    <location>
        <begin position="180"/>
        <end position="284"/>
    </location>
</feature>
<evidence type="ECO:0000259" key="8">
    <source>
        <dbReference type="Pfam" id="PF03807"/>
    </source>
</evidence>
<dbReference type="NCBIfam" id="TIGR00112">
    <property type="entry name" value="proC"/>
    <property type="match status" value="1"/>
</dbReference>
<dbReference type="SUPFAM" id="SSF51735">
    <property type="entry name" value="NAD(P)-binding Rossmann-fold domains"/>
    <property type="match status" value="1"/>
</dbReference>
<evidence type="ECO:0000256" key="4">
    <source>
        <dbReference type="HAMAP-Rule" id="MF_01925"/>
    </source>
</evidence>
<comment type="subcellular location">
    <subcellularLocation>
        <location evidence="4">Cytoplasm</location>
    </subcellularLocation>
</comment>
<dbReference type="PROSITE" id="PS00521">
    <property type="entry name" value="P5CR"/>
    <property type="match status" value="1"/>
</dbReference>
<dbReference type="EC" id="1.5.1.2" evidence="4 5"/>
<gene>
    <name evidence="4" type="primary">proC</name>
    <name evidence="10" type="ORF">FIM25_09235</name>
</gene>
<feature type="binding site" evidence="6">
    <location>
        <position position="62"/>
    </location>
    <ligand>
        <name>NADPH</name>
        <dbReference type="ChEBI" id="CHEBI:57783"/>
    </ligand>
</feature>
<keyword evidence="4 7" id="KW-0641">Proline biosynthesis</keyword>
<dbReference type="HAMAP" id="MF_01925">
    <property type="entry name" value="P5C_reductase"/>
    <property type="match status" value="1"/>
</dbReference>
<comment type="catalytic activity">
    <reaction evidence="4">
        <text>L-proline + NAD(+) = (S)-1-pyrroline-5-carboxylate + NADH + 2 H(+)</text>
        <dbReference type="Rhea" id="RHEA:14105"/>
        <dbReference type="ChEBI" id="CHEBI:15378"/>
        <dbReference type="ChEBI" id="CHEBI:17388"/>
        <dbReference type="ChEBI" id="CHEBI:57540"/>
        <dbReference type="ChEBI" id="CHEBI:57945"/>
        <dbReference type="ChEBI" id="CHEBI:60039"/>
        <dbReference type="EC" id="1.5.1.2"/>
    </reaction>
</comment>
<keyword evidence="4 7" id="KW-0028">Amino-acid biosynthesis</keyword>
<feature type="binding site" evidence="6">
    <location>
        <begin position="13"/>
        <end position="18"/>
    </location>
    <ligand>
        <name>NADP(+)</name>
        <dbReference type="ChEBI" id="CHEBI:58349"/>
    </ligand>
</feature>
<dbReference type="InterPro" id="IPR008927">
    <property type="entry name" value="6-PGluconate_DH-like_C_sf"/>
</dbReference>
<keyword evidence="4" id="KW-0963">Cytoplasm</keyword>
<dbReference type="InterPro" id="IPR036291">
    <property type="entry name" value="NAD(P)-bd_dom_sf"/>
</dbReference>
<dbReference type="Pfam" id="PF14748">
    <property type="entry name" value="P5CR_dimer"/>
    <property type="match status" value="1"/>
</dbReference>
<dbReference type="Gene3D" id="1.10.3730.10">
    <property type="entry name" value="ProC C-terminal domain-like"/>
    <property type="match status" value="1"/>
</dbReference>
<dbReference type="Gene3D" id="3.40.50.720">
    <property type="entry name" value="NAD(P)-binding Rossmann-like Domain"/>
    <property type="match status" value="1"/>
</dbReference>
<keyword evidence="2 4" id="KW-0521">NADP</keyword>
<dbReference type="SUPFAM" id="SSF48179">
    <property type="entry name" value="6-phosphogluconate dehydrogenase C-terminal domain-like"/>
    <property type="match status" value="1"/>
</dbReference>
<dbReference type="FunFam" id="1.10.3730.10:FF:000001">
    <property type="entry name" value="Pyrroline-5-carboxylate reductase"/>
    <property type="match status" value="1"/>
</dbReference>
<organism evidence="10 11">
    <name type="scientific">Desulfobotulus mexicanus</name>
    <dbReference type="NCBI Taxonomy" id="2586642"/>
    <lineage>
        <taxon>Bacteria</taxon>
        <taxon>Pseudomonadati</taxon>
        <taxon>Thermodesulfobacteriota</taxon>
        <taxon>Desulfobacteria</taxon>
        <taxon>Desulfobacterales</taxon>
        <taxon>Desulfobacteraceae</taxon>
        <taxon>Desulfobotulus</taxon>
    </lineage>
</organism>
<comment type="pathway">
    <text evidence="4 7">Amino-acid biosynthesis; L-proline biosynthesis; L-proline from L-glutamate 5-semialdehyde: step 1/1.</text>
</comment>
<evidence type="ECO:0000256" key="7">
    <source>
        <dbReference type="RuleBase" id="RU003903"/>
    </source>
</evidence>
<dbReference type="InterPro" id="IPR028939">
    <property type="entry name" value="P5C_Rdtase_cat_N"/>
</dbReference>
<evidence type="ECO:0000256" key="6">
    <source>
        <dbReference type="PIRSR" id="PIRSR000193-1"/>
    </source>
</evidence>
<dbReference type="UniPathway" id="UPA00098">
    <property type="reaction ID" value="UER00361"/>
</dbReference>
<keyword evidence="11" id="KW-1185">Reference proteome</keyword>
<comment type="similarity">
    <text evidence="1 4 7">Belongs to the pyrroline-5-carboxylate reductase family.</text>
</comment>
<accession>A0A5S5MFY8</accession>
<dbReference type="InterPro" id="IPR029036">
    <property type="entry name" value="P5CR_dimer"/>
</dbReference>
<dbReference type="Proteomes" id="UP000321899">
    <property type="component" value="Unassembled WGS sequence"/>
</dbReference>
<comment type="function">
    <text evidence="4">Catalyzes the reduction of 1-pyrroline-5-carboxylate (PCA) to L-proline.</text>
</comment>
<name>A0A5S5MFY8_9BACT</name>
<dbReference type="PIRSF" id="PIRSF000193">
    <property type="entry name" value="Pyrrol-5-carb_rd"/>
    <property type="match status" value="1"/>
</dbReference>
<evidence type="ECO:0000256" key="2">
    <source>
        <dbReference type="ARBA" id="ARBA00022857"/>
    </source>
</evidence>
<dbReference type="InterPro" id="IPR000304">
    <property type="entry name" value="Pyrroline-COOH_reductase"/>
</dbReference>
<protein>
    <recommendedName>
        <fullName evidence="4 5">Pyrroline-5-carboxylate reductase</fullName>
        <shortName evidence="4">P5C reductase</shortName>
        <shortName evidence="4">P5CR</shortName>
        <ecNumber evidence="4 5">1.5.1.2</ecNumber>
    </recommendedName>
    <alternativeName>
        <fullName evidence="4">PCA reductase</fullName>
    </alternativeName>
</protein>
<dbReference type="GO" id="GO:0004735">
    <property type="term" value="F:pyrroline-5-carboxylate reductase activity"/>
    <property type="evidence" value="ECO:0007669"/>
    <property type="project" value="UniProtKB-UniRule"/>
</dbReference>
<evidence type="ECO:0000256" key="1">
    <source>
        <dbReference type="ARBA" id="ARBA00005525"/>
    </source>
</evidence>
<evidence type="ECO:0000259" key="9">
    <source>
        <dbReference type="Pfam" id="PF14748"/>
    </source>
</evidence>
<sequence length="287" mass="30470">MPSVLTGKTIGFIGAGNMAEAMIHALRHNLGLYPDKILASDSSKTRRQEISKLYGIETSDDNMEVFLKSDMVILAVKPQQLPELLSSMTTDKRYGLMASRKLVVSIAAGIALPTLENLLTTNLTQEQKENFIPIRIMPNTPGLVGCGMSGISRSARASDTDMELAMALAASMGKVCLLPESLMDALTALSGSGPAYVFLMAESMIRAGREMGLSSEDSRTLTVQTLKGAVALLEKGDADAATLRQRVTSPGGTTAAAISVFQDAGFEDLVVKAIAAARDRSIELSAR</sequence>
<comment type="caution">
    <text evidence="10">The sequence shown here is derived from an EMBL/GenBank/DDBJ whole genome shotgun (WGS) entry which is preliminary data.</text>
</comment>
<dbReference type="EMBL" id="VDMB01000010">
    <property type="protein sequence ID" value="TYT74545.1"/>
    <property type="molecule type" value="Genomic_DNA"/>
</dbReference>
<dbReference type="GO" id="GO:0055129">
    <property type="term" value="P:L-proline biosynthetic process"/>
    <property type="evidence" value="ECO:0007669"/>
    <property type="project" value="UniProtKB-UniRule"/>
</dbReference>
<proteinExistence type="inferred from homology"/>
<dbReference type="RefSeq" id="WP_139448531.1">
    <property type="nucleotide sequence ID" value="NZ_VDMB01000010.1"/>
</dbReference>
<dbReference type="PANTHER" id="PTHR11645:SF0">
    <property type="entry name" value="PYRROLINE-5-CARBOXYLATE REDUCTASE 3"/>
    <property type="match status" value="1"/>
</dbReference>
<dbReference type="InterPro" id="IPR053790">
    <property type="entry name" value="P5CR-like_CS"/>
</dbReference>
<dbReference type="AlphaFoldDB" id="A0A5S5MFY8"/>
<evidence type="ECO:0000313" key="11">
    <source>
        <dbReference type="Proteomes" id="UP000321899"/>
    </source>
</evidence>
<comment type="catalytic activity">
    <reaction evidence="4 7">
        <text>L-proline + NADP(+) = (S)-1-pyrroline-5-carboxylate + NADPH + 2 H(+)</text>
        <dbReference type="Rhea" id="RHEA:14109"/>
        <dbReference type="ChEBI" id="CHEBI:15378"/>
        <dbReference type="ChEBI" id="CHEBI:17388"/>
        <dbReference type="ChEBI" id="CHEBI:57783"/>
        <dbReference type="ChEBI" id="CHEBI:58349"/>
        <dbReference type="ChEBI" id="CHEBI:60039"/>
        <dbReference type="EC" id="1.5.1.2"/>
    </reaction>
</comment>